<dbReference type="Pfam" id="PF02321">
    <property type="entry name" value="OEP"/>
    <property type="match status" value="2"/>
</dbReference>
<organism evidence="10 11">
    <name type="scientific">Geotalea uraniireducens</name>
    <dbReference type="NCBI Taxonomy" id="351604"/>
    <lineage>
        <taxon>Bacteria</taxon>
        <taxon>Pseudomonadati</taxon>
        <taxon>Thermodesulfobacteriota</taxon>
        <taxon>Desulfuromonadia</taxon>
        <taxon>Geobacterales</taxon>
        <taxon>Geobacteraceae</taxon>
        <taxon>Geotalea</taxon>
    </lineage>
</organism>
<evidence type="ECO:0000256" key="6">
    <source>
        <dbReference type="ARBA" id="ARBA00023136"/>
    </source>
</evidence>
<comment type="similarity">
    <text evidence="2">Belongs to the outer membrane factor (OMF) (TC 1.B.17) family.</text>
</comment>
<protein>
    <submittedName>
        <fullName evidence="10">Protein CyaE</fullName>
    </submittedName>
</protein>
<dbReference type="PANTHER" id="PTHR30026">
    <property type="entry name" value="OUTER MEMBRANE PROTEIN TOLC"/>
    <property type="match status" value="1"/>
</dbReference>
<accession>A0ABM8EKR8</accession>
<proteinExistence type="inferred from homology"/>
<evidence type="ECO:0000256" key="8">
    <source>
        <dbReference type="SAM" id="Coils"/>
    </source>
</evidence>
<sequence length="426" mass="47463">MKNLPIIVKIAALCTVLIPAAVHAETLTLAECLQRASSGNYELTVSAHDRAIAAENIVQAKSGYLPRIDFNGGYTLQLDPQAITIGSQAMETQDADFGFFSLTATQTVYDFGRTAARKRRASLLTDSVGYNYTAQEKDTFLQVVEAYYGILEAQKLIQAADDEVTQRTDHLRVAKNLYEQGVVTRNDLLQAQVKLADSKQNRLAATNRLNNRWLYLDYLIGQPLAYRAELTDENVPPAVVKGDNAPEQAFAKRPEIAALTKTVEAGEAEVTENRTGYFPEIYSTAGVDYVENSKVREQAIYSATIGLRINLFDGLATTSRLRQSVRSLSKNRDALRMAKEQIRLELQTALNDTNVAAERIKTVEEAIKQGEENLRINRDRYQEQVGTATDVIDAQTLLTQIRTDYFRAIYDYQVASARVQKAMGDL</sequence>
<evidence type="ECO:0000256" key="7">
    <source>
        <dbReference type="ARBA" id="ARBA00023237"/>
    </source>
</evidence>
<feature type="signal peptide" evidence="9">
    <location>
        <begin position="1"/>
        <end position="24"/>
    </location>
</feature>
<dbReference type="PANTHER" id="PTHR30026:SF21">
    <property type="entry name" value="SLR1270 PROTEIN"/>
    <property type="match status" value="1"/>
</dbReference>
<keyword evidence="3" id="KW-0813">Transport</keyword>
<evidence type="ECO:0000256" key="1">
    <source>
        <dbReference type="ARBA" id="ARBA00004442"/>
    </source>
</evidence>
<dbReference type="PIRSF" id="PIRSF001892">
    <property type="entry name" value="CyaE"/>
    <property type="match status" value="1"/>
</dbReference>
<name>A0ABM8EKR8_9BACT</name>
<keyword evidence="9" id="KW-0732">Signal</keyword>
<gene>
    <name evidence="10" type="ORF">GURASL_20430</name>
</gene>
<keyword evidence="7" id="KW-0998">Cell outer membrane</keyword>
<keyword evidence="8" id="KW-0175">Coiled coil</keyword>
<dbReference type="InterPro" id="IPR051906">
    <property type="entry name" value="TolC-like"/>
</dbReference>
<keyword evidence="5" id="KW-0812">Transmembrane</keyword>
<dbReference type="InterPro" id="IPR028351">
    <property type="entry name" value="CyaE"/>
</dbReference>
<dbReference type="InterPro" id="IPR003423">
    <property type="entry name" value="OMP_efflux"/>
</dbReference>
<reference evidence="10 11" key="1">
    <citation type="submission" date="2022-12" db="EMBL/GenBank/DDBJ databases">
        <title>Polyphasic characterization of Geotalea uranireducens NIT-SL11 newly isolated from a complex of sewage sludge and microbially reduced graphene oxide.</title>
        <authorList>
            <person name="Xie L."/>
            <person name="Yoshida N."/>
            <person name="Meng L."/>
        </authorList>
    </citation>
    <scope>NUCLEOTIDE SEQUENCE [LARGE SCALE GENOMIC DNA]</scope>
    <source>
        <strain evidence="10 11">NIT-SL11</strain>
    </source>
</reference>
<evidence type="ECO:0000313" key="10">
    <source>
        <dbReference type="EMBL" id="BDV43120.1"/>
    </source>
</evidence>
<evidence type="ECO:0000256" key="2">
    <source>
        <dbReference type="ARBA" id="ARBA00007613"/>
    </source>
</evidence>
<dbReference type="RefSeq" id="WP_281999237.1">
    <property type="nucleotide sequence ID" value="NZ_AP027151.1"/>
</dbReference>
<feature type="chain" id="PRO_5046532889" evidence="9">
    <location>
        <begin position="25"/>
        <end position="426"/>
    </location>
</feature>
<evidence type="ECO:0000256" key="5">
    <source>
        <dbReference type="ARBA" id="ARBA00022692"/>
    </source>
</evidence>
<evidence type="ECO:0000313" key="11">
    <source>
        <dbReference type="Proteomes" id="UP001317705"/>
    </source>
</evidence>
<comment type="subcellular location">
    <subcellularLocation>
        <location evidence="1">Cell outer membrane</location>
    </subcellularLocation>
</comment>
<feature type="coiled-coil region" evidence="8">
    <location>
        <begin position="325"/>
        <end position="352"/>
    </location>
</feature>
<evidence type="ECO:0000256" key="4">
    <source>
        <dbReference type="ARBA" id="ARBA00022452"/>
    </source>
</evidence>
<evidence type="ECO:0000256" key="9">
    <source>
        <dbReference type="SAM" id="SignalP"/>
    </source>
</evidence>
<keyword evidence="4" id="KW-1134">Transmembrane beta strand</keyword>
<evidence type="ECO:0000256" key="3">
    <source>
        <dbReference type="ARBA" id="ARBA00022448"/>
    </source>
</evidence>
<keyword evidence="11" id="KW-1185">Reference proteome</keyword>
<dbReference type="Gene3D" id="1.20.1600.10">
    <property type="entry name" value="Outer membrane efflux proteins (OEP)"/>
    <property type="match status" value="1"/>
</dbReference>
<dbReference type="EMBL" id="AP027151">
    <property type="protein sequence ID" value="BDV43120.1"/>
    <property type="molecule type" value="Genomic_DNA"/>
</dbReference>
<dbReference type="SUPFAM" id="SSF56954">
    <property type="entry name" value="Outer membrane efflux proteins (OEP)"/>
    <property type="match status" value="1"/>
</dbReference>
<dbReference type="Proteomes" id="UP001317705">
    <property type="component" value="Chromosome"/>
</dbReference>
<keyword evidence="6" id="KW-0472">Membrane</keyword>